<keyword evidence="3" id="KW-1133">Transmembrane helix</keyword>
<keyword evidence="3" id="KW-0472">Membrane</keyword>
<feature type="domain" description="Peptidase M14" evidence="4">
    <location>
        <begin position="2"/>
        <end position="285"/>
    </location>
</feature>
<dbReference type="SUPFAM" id="SSF53187">
    <property type="entry name" value="Zn-dependent exopeptidases"/>
    <property type="match status" value="1"/>
</dbReference>
<dbReference type="GO" id="GO:0005615">
    <property type="term" value="C:extracellular space"/>
    <property type="evidence" value="ECO:0007669"/>
    <property type="project" value="TreeGrafter"/>
</dbReference>
<evidence type="ECO:0000259" key="4">
    <source>
        <dbReference type="PROSITE" id="PS52035"/>
    </source>
</evidence>
<dbReference type="AlphaFoldDB" id="A0A0L0DB04"/>
<keyword evidence="6" id="KW-1185">Reference proteome</keyword>
<sequence length="423" mass="43711">MAYFPVTNVTAELNALAAAYPQLVHAHPVGLSTHGKDITAVAISAISPSTPPLLQAVPIVRIVAGMRGDTAAVEAALALAFARYLAEAYSADDNQVTMLLDAAVVVVVPVANPDGAALGVADNGDGVLLERNFPIRNVPGADTPAGRALETQAIMAWARSMYATLSINLRAGAGVEVVAYPWHSSIDGSVRAAPAVGEGILTSLALSYASRVPGERSDLFPTGIVNAAAVASLAGSGSMEDWALQFLGEPPLSVHFAPDVAPSAATLATLWGNNAPALLMTARRVLTAARGRVAAPDDTFVADAVCEVVTLGSGLHVRVNHNTGRWWIPLPAGRHDITCSAPGRVSITHTHVVDDTDSGGPVTEAELVEYRLPSSAEAPAPVPTYGAPGSRVQLNAILVILLAVQIVVACAGVVFWAVMRKVH</sequence>
<protein>
    <recommendedName>
        <fullName evidence="4">Peptidase M14 domain-containing protein</fullName>
    </recommendedName>
</protein>
<dbReference type="PANTHER" id="PTHR11532:SF57">
    <property type="entry name" value="CARBOXYPEPTIDASE D, B"/>
    <property type="match status" value="1"/>
</dbReference>
<dbReference type="GeneID" id="25564440"/>
<dbReference type="GO" id="GO:0008270">
    <property type="term" value="F:zinc ion binding"/>
    <property type="evidence" value="ECO:0007669"/>
    <property type="project" value="InterPro"/>
</dbReference>
<feature type="transmembrane region" description="Helical" evidence="3">
    <location>
        <begin position="396"/>
        <end position="418"/>
    </location>
</feature>
<dbReference type="Pfam" id="PF00246">
    <property type="entry name" value="Peptidase_M14"/>
    <property type="match status" value="1"/>
</dbReference>
<proteinExistence type="inferred from homology"/>
<comment type="caution">
    <text evidence="2">Lacks conserved residue(s) required for the propagation of feature annotation.</text>
</comment>
<dbReference type="PROSITE" id="PS52035">
    <property type="entry name" value="PEPTIDASE_M14"/>
    <property type="match status" value="1"/>
</dbReference>
<reference evidence="5 6" key="1">
    <citation type="submission" date="2010-05" db="EMBL/GenBank/DDBJ databases">
        <title>The Genome Sequence of Thecamonas trahens ATCC 50062.</title>
        <authorList>
            <consortium name="The Broad Institute Genome Sequencing Platform"/>
            <person name="Russ C."/>
            <person name="Cuomo C."/>
            <person name="Shea T."/>
            <person name="Young S.K."/>
            <person name="Zeng Q."/>
            <person name="Koehrsen M."/>
            <person name="Haas B."/>
            <person name="Borodovsky M."/>
            <person name="Guigo R."/>
            <person name="Alvarado L."/>
            <person name="Berlin A."/>
            <person name="Bochicchio J."/>
            <person name="Borenstein D."/>
            <person name="Chapman S."/>
            <person name="Chen Z."/>
            <person name="Freedman E."/>
            <person name="Gellesch M."/>
            <person name="Goldberg J."/>
            <person name="Griggs A."/>
            <person name="Gujja S."/>
            <person name="Heilman E."/>
            <person name="Heiman D."/>
            <person name="Hepburn T."/>
            <person name="Howarth C."/>
            <person name="Jen D."/>
            <person name="Larson L."/>
            <person name="Mehta T."/>
            <person name="Park D."/>
            <person name="Pearson M."/>
            <person name="Roberts A."/>
            <person name="Saif S."/>
            <person name="Shenoy N."/>
            <person name="Sisk P."/>
            <person name="Stolte C."/>
            <person name="Sykes S."/>
            <person name="Thomson T."/>
            <person name="Walk T."/>
            <person name="White J."/>
            <person name="Yandava C."/>
            <person name="Burger G."/>
            <person name="Gray M.W."/>
            <person name="Holland P.W.H."/>
            <person name="King N."/>
            <person name="Lang F.B.F."/>
            <person name="Roger A.J."/>
            <person name="Ruiz-Trillo I."/>
            <person name="Lander E."/>
            <person name="Nusbaum C."/>
        </authorList>
    </citation>
    <scope>NUCLEOTIDE SEQUENCE [LARGE SCALE GENOMIC DNA]</scope>
    <source>
        <strain evidence="5 6">ATCC 50062</strain>
    </source>
</reference>
<dbReference type="eggNOG" id="KOG2649">
    <property type="taxonomic scope" value="Eukaryota"/>
</dbReference>
<dbReference type="GO" id="GO:0006518">
    <property type="term" value="P:peptide metabolic process"/>
    <property type="evidence" value="ECO:0007669"/>
    <property type="project" value="TreeGrafter"/>
</dbReference>
<dbReference type="GO" id="GO:0016485">
    <property type="term" value="P:protein processing"/>
    <property type="evidence" value="ECO:0007669"/>
    <property type="project" value="TreeGrafter"/>
</dbReference>
<dbReference type="STRING" id="461836.A0A0L0DB04"/>
<dbReference type="Proteomes" id="UP000054408">
    <property type="component" value="Unassembled WGS sequence"/>
</dbReference>
<dbReference type="SMART" id="SM00631">
    <property type="entry name" value="Zn_pept"/>
    <property type="match status" value="1"/>
</dbReference>
<dbReference type="InterPro" id="IPR000834">
    <property type="entry name" value="Peptidase_M14"/>
</dbReference>
<dbReference type="InterPro" id="IPR050753">
    <property type="entry name" value="Peptidase_M14_domain"/>
</dbReference>
<accession>A0A0L0DB04</accession>
<gene>
    <name evidence="5" type="ORF">AMSG_04926</name>
</gene>
<evidence type="ECO:0000313" key="5">
    <source>
        <dbReference type="EMBL" id="KNC48478.1"/>
    </source>
</evidence>
<evidence type="ECO:0000256" key="1">
    <source>
        <dbReference type="ARBA" id="ARBA00005988"/>
    </source>
</evidence>
<evidence type="ECO:0000256" key="2">
    <source>
        <dbReference type="PROSITE-ProRule" id="PRU01379"/>
    </source>
</evidence>
<evidence type="ECO:0000313" key="6">
    <source>
        <dbReference type="Proteomes" id="UP000054408"/>
    </source>
</evidence>
<evidence type="ECO:0000256" key="3">
    <source>
        <dbReference type="SAM" id="Phobius"/>
    </source>
</evidence>
<name>A0A0L0DB04_THETB</name>
<dbReference type="PANTHER" id="PTHR11532">
    <property type="entry name" value="PROTEASE M14 CARBOXYPEPTIDASE"/>
    <property type="match status" value="1"/>
</dbReference>
<comment type="similarity">
    <text evidence="1 2">Belongs to the peptidase M14 family.</text>
</comment>
<dbReference type="GO" id="GO:0004181">
    <property type="term" value="F:metallocarboxypeptidase activity"/>
    <property type="evidence" value="ECO:0007669"/>
    <property type="project" value="InterPro"/>
</dbReference>
<dbReference type="RefSeq" id="XP_013758590.1">
    <property type="nucleotide sequence ID" value="XM_013903136.1"/>
</dbReference>
<dbReference type="EMBL" id="GL349451">
    <property type="protein sequence ID" value="KNC48478.1"/>
    <property type="molecule type" value="Genomic_DNA"/>
</dbReference>
<keyword evidence="3" id="KW-0812">Transmembrane</keyword>
<dbReference type="Gene3D" id="3.40.630.10">
    <property type="entry name" value="Zn peptidases"/>
    <property type="match status" value="1"/>
</dbReference>
<organism evidence="5 6">
    <name type="scientific">Thecamonas trahens ATCC 50062</name>
    <dbReference type="NCBI Taxonomy" id="461836"/>
    <lineage>
        <taxon>Eukaryota</taxon>
        <taxon>Apusozoa</taxon>
        <taxon>Apusomonadida</taxon>
        <taxon>Apusomonadidae</taxon>
        <taxon>Thecamonas</taxon>
    </lineage>
</organism>